<protein>
    <recommendedName>
        <fullName evidence="3">ACAD9/ACADV-like C-terminal domain-containing protein</fullName>
    </recommendedName>
</protein>
<evidence type="ECO:0000313" key="4">
    <source>
        <dbReference type="EMBL" id="KIH61962.1"/>
    </source>
</evidence>
<accession>A0A0C2DHN1</accession>
<proteinExistence type="predicted"/>
<evidence type="ECO:0000256" key="2">
    <source>
        <dbReference type="ARBA" id="ARBA00023002"/>
    </source>
</evidence>
<reference evidence="4 5" key="1">
    <citation type="submission" date="2013-12" db="EMBL/GenBank/DDBJ databases">
        <title>Draft genome of the parsitic nematode Ancylostoma duodenale.</title>
        <authorList>
            <person name="Mitreva M."/>
        </authorList>
    </citation>
    <scope>NUCLEOTIDE SEQUENCE [LARGE SCALE GENOMIC DNA]</scope>
    <source>
        <strain evidence="4 5">Zhejiang</strain>
    </source>
</reference>
<dbReference type="OrthoDB" id="354at2759"/>
<dbReference type="EMBL" id="KN729693">
    <property type="protein sequence ID" value="KIH61962.1"/>
    <property type="molecule type" value="Genomic_DNA"/>
</dbReference>
<keyword evidence="2" id="KW-0560">Oxidoreductase</keyword>
<evidence type="ECO:0000256" key="1">
    <source>
        <dbReference type="ARBA" id="ARBA00022946"/>
    </source>
</evidence>
<keyword evidence="5" id="KW-1185">Reference proteome</keyword>
<dbReference type="GO" id="GO:0016491">
    <property type="term" value="F:oxidoreductase activity"/>
    <property type="evidence" value="ECO:0007669"/>
    <property type="project" value="UniProtKB-KW"/>
</dbReference>
<dbReference type="Gene3D" id="1.20.140.10">
    <property type="entry name" value="Butyryl-CoA Dehydrogenase, subunit A, domain 3"/>
    <property type="match status" value="1"/>
</dbReference>
<dbReference type="Proteomes" id="UP000054047">
    <property type="component" value="Unassembled WGS sequence"/>
</dbReference>
<dbReference type="Pfam" id="PF21343">
    <property type="entry name" value="ACAD9-ACADV_C"/>
    <property type="match status" value="1"/>
</dbReference>
<dbReference type="AlphaFoldDB" id="A0A0C2DHN1"/>
<dbReference type="InterPro" id="IPR049448">
    <property type="entry name" value="ACAD9/ACADV-like_C"/>
</dbReference>
<gene>
    <name evidence="4" type="ORF">ANCDUO_07757</name>
</gene>
<organism evidence="4 5">
    <name type="scientific">Ancylostoma duodenale</name>
    <dbReference type="NCBI Taxonomy" id="51022"/>
    <lineage>
        <taxon>Eukaryota</taxon>
        <taxon>Metazoa</taxon>
        <taxon>Ecdysozoa</taxon>
        <taxon>Nematoda</taxon>
        <taxon>Chromadorea</taxon>
        <taxon>Rhabditida</taxon>
        <taxon>Rhabditina</taxon>
        <taxon>Rhabditomorpha</taxon>
        <taxon>Strongyloidea</taxon>
        <taxon>Ancylostomatidae</taxon>
        <taxon>Ancylostomatinae</taxon>
        <taxon>Ancylostoma</taxon>
    </lineage>
</organism>
<feature type="domain" description="ACAD9/ACADV-like C-terminal" evidence="3">
    <location>
        <begin position="122"/>
        <end position="217"/>
    </location>
</feature>
<keyword evidence="1" id="KW-0809">Transit peptide</keyword>
<name>A0A0C2DHN1_9BILA</name>
<evidence type="ECO:0000259" key="3">
    <source>
        <dbReference type="Pfam" id="PF21343"/>
    </source>
</evidence>
<sequence>MNKFEKDFMIFPEYTDTDDVKAIQGFTEVLRKSLELSVDHGELEAHGSLTDSVKAALQDSAVFSALIPSSYEGLGLGHKDQMKVFEIFRVVSSLKRLFGQEKLEDEMRNPKLTHYIAEHAHPSLQMACQDLEFSMSRVNNVITKLMSELGKNLENDYATLDRLVSVLQNHLAMVAVISRASRSYSIGLRNSDVELAWATFICSRLSRENWFLLEELNDYFGLLRLNPSLLNVGRAVFDMVGYQIESPLERNW</sequence>
<evidence type="ECO:0000313" key="5">
    <source>
        <dbReference type="Proteomes" id="UP000054047"/>
    </source>
</evidence>